<dbReference type="Proteomes" id="UP000193834">
    <property type="component" value="Unassembled WGS sequence"/>
</dbReference>
<dbReference type="PROSITE" id="PS51257">
    <property type="entry name" value="PROKAR_LIPOPROTEIN"/>
    <property type="match status" value="1"/>
</dbReference>
<proteinExistence type="predicted"/>
<feature type="chain" id="PRO_5038836633" description="DUF3221 domain-containing protein" evidence="1">
    <location>
        <begin position="27"/>
        <end position="162"/>
    </location>
</feature>
<dbReference type="RefSeq" id="WP_085494476.1">
    <property type="nucleotide sequence ID" value="NZ_FXAZ01000002.1"/>
</dbReference>
<protein>
    <recommendedName>
        <fullName evidence="4">DUF3221 domain-containing protein</fullName>
    </recommendedName>
</protein>
<gene>
    <name evidence="2" type="ORF">SAMN06295960_2296</name>
</gene>
<evidence type="ECO:0000313" key="3">
    <source>
        <dbReference type="Proteomes" id="UP000193834"/>
    </source>
</evidence>
<accession>A0A1X7KCS6</accession>
<dbReference type="AlphaFoldDB" id="A0A1X7KCS6"/>
<reference evidence="2 3" key="1">
    <citation type="submission" date="2017-04" db="EMBL/GenBank/DDBJ databases">
        <authorList>
            <person name="Afonso C.L."/>
            <person name="Miller P.J."/>
            <person name="Scott M.A."/>
            <person name="Spackman E."/>
            <person name="Goraichik I."/>
            <person name="Dimitrov K.M."/>
            <person name="Suarez D.L."/>
            <person name="Swayne D.E."/>
        </authorList>
    </citation>
    <scope>NUCLEOTIDE SEQUENCE [LARGE SCALE GENOMIC DNA]</scope>
    <source>
        <strain evidence="2 3">11</strain>
    </source>
</reference>
<keyword evidence="3" id="KW-1185">Reference proteome</keyword>
<evidence type="ECO:0008006" key="4">
    <source>
        <dbReference type="Google" id="ProtNLM"/>
    </source>
</evidence>
<sequence length="162" mass="18009">MRLTKASILLLSCLAVLCLISGCSSKEPDFIGYVYHKDKENKTTLVLGIAFDKRSTALIKSGVTSLEVGTKVEVYYQTHELNSPFPLRAPARLVEIKSSPEETAMLQTLFAWMKENKAIKYPAVGTITEGDAWSIEVMDLMNEEFTATFVVSKDLLSIELQP</sequence>
<evidence type="ECO:0000313" key="2">
    <source>
        <dbReference type="EMBL" id="SMG38319.1"/>
    </source>
</evidence>
<organism evidence="2 3">
    <name type="scientific">Paenibacillus aquistagni</name>
    <dbReference type="NCBI Taxonomy" id="1852522"/>
    <lineage>
        <taxon>Bacteria</taxon>
        <taxon>Bacillati</taxon>
        <taxon>Bacillota</taxon>
        <taxon>Bacilli</taxon>
        <taxon>Bacillales</taxon>
        <taxon>Paenibacillaceae</taxon>
        <taxon>Paenibacillus</taxon>
    </lineage>
</organism>
<dbReference type="EMBL" id="FXAZ01000002">
    <property type="protein sequence ID" value="SMG38319.1"/>
    <property type="molecule type" value="Genomic_DNA"/>
</dbReference>
<evidence type="ECO:0000256" key="1">
    <source>
        <dbReference type="SAM" id="SignalP"/>
    </source>
</evidence>
<feature type="signal peptide" evidence="1">
    <location>
        <begin position="1"/>
        <end position="26"/>
    </location>
</feature>
<keyword evidence="1" id="KW-0732">Signal</keyword>
<name>A0A1X7KCS6_9BACL</name>